<accession>A0ACB5T4G7</accession>
<name>A0ACB5T4G7_AMBMO</name>
<organism evidence="1 2">
    <name type="scientific">Ambrosiozyma monospora</name>
    <name type="common">Yeast</name>
    <name type="synonym">Endomycopsis monosporus</name>
    <dbReference type="NCBI Taxonomy" id="43982"/>
    <lineage>
        <taxon>Eukaryota</taxon>
        <taxon>Fungi</taxon>
        <taxon>Dikarya</taxon>
        <taxon>Ascomycota</taxon>
        <taxon>Saccharomycotina</taxon>
        <taxon>Pichiomycetes</taxon>
        <taxon>Pichiales</taxon>
        <taxon>Pichiaceae</taxon>
        <taxon>Ambrosiozyma</taxon>
    </lineage>
</organism>
<evidence type="ECO:0000313" key="2">
    <source>
        <dbReference type="Proteomes" id="UP001165064"/>
    </source>
</evidence>
<gene>
    <name evidence="1" type="ORF">Amon02_000492600</name>
</gene>
<dbReference type="EMBL" id="BSXS01003500">
    <property type="protein sequence ID" value="GME81426.1"/>
    <property type="molecule type" value="Genomic_DNA"/>
</dbReference>
<evidence type="ECO:0000313" key="1">
    <source>
        <dbReference type="EMBL" id="GME81426.1"/>
    </source>
</evidence>
<keyword evidence="2" id="KW-1185">Reference proteome</keyword>
<comment type="caution">
    <text evidence="1">The sequence shown here is derived from an EMBL/GenBank/DDBJ whole genome shotgun (WGS) entry which is preliminary data.</text>
</comment>
<reference evidence="1" key="1">
    <citation type="submission" date="2023-04" db="EMBL/GenBank/DDBJ databases">
        <title>Ambrosiozyma monospora NBRC 10751.</title>
        <authorList>
            <person name="Ichikawa N."/>
            <person name="Sato H."/>
            <person name="Tonouchi N."/>
        </authorList>
    </citation>
    <scope>NUCLEOTIDE SEQUENCE</scope>
    <source>
        <strain evidence="1">NBRC 10751</strain>
    </source>
</reference>
<proteinExistence type="predicted"/>
<protein>
    <submittedName>
        <fullName evidence="1">Unnamed protein product</fullName>
    </submittedName>
</protein>
<sequence length="911" mass="102999">MGCNDIIYVNNVGSLKGLAVNKYYKETSDLLLKDLSELELFLEDCKVEYFGDDEALIILESGQFLSLKFDLSGGTSTIDEVSIIDEKQFYPDIKISNVLQITNIPGLNTCFVCCQGCDSVLLSWKVDLEMNITGQDNMGGSSANKEDDDLWLYDDNDDKSANDSSLTNSKFRITDSLINIGPMSDFTMGKVSTNSKIQGLPNPNLNEEAIVASSGLEANGSLSIIHPTIKPKIKYAMRFSAVDKLWTLKDSKGSTQYLIITDYRDQKTQIFVVPNKYRLFFSKDFNDKQHSIQFGTMTTRNEKKIVQVLGYKVILYNFKFRKLHSIDYAHEINSATIYDKYVIVIMKNGEIDVLELLEEEDQFKKMDLPALLNYLIFTNGWITESPILNHVSSSSKKKSLKRLRKGALVKSKSKENLKTETTFWMVTADNRLLVFKKKHKEKVFEFQNIHQFPKNLKLSPMDPSYEADVDPLIKQAIFTKLGDEYVTKDYLMILTYGGEVIMYEMYFDSISRTYKFFKINEMCRFPVIGAPGNSYNHATRIERNLIKLDNLHGKQCVFASGASSFLISKMHGSFPRLQQFSSKPVLYFASFNGAKCENGFVTVDDKKGYRACELDLEFMDYSNTLPIKKVKLGETVNQIEYYAPANLYVCSVLEKVEFKALDEEGEPLSGSKENMKKAMNFKGSIRIISPKNWSVIDTVELDENESCTSLKVMRLKISDSPESPKKTVITVGTGQFKIEDLATNGSWKVYEIISVVPDPNRPEAKYKLKLITSETLKGPISAICEISGRFASVQGQRMLVRTMKSDGNVAPVAFTDTSIYTKDIKSFMNLVLIGDSYQSVSLHGFDAEPYRMLSLGKDVMGVPVSACDFICFDGQLYVLIADEDSILHLLQYDPYDGESLKGSKLLRRSIH</sequence>
<dbReference type="Proteomes" id="UP001165064">
    <property type="component" value="Unassembled WGS sequence"/>
</dbReference>